<dbReference type="AlphaFoldDB" id="A7HPJ6"/>
<protein>
    <submittedName>
        <fullName evidence="1">Uncharacterized protein</fullName>
    </submittedName>
</protein>
<keyword evidence="2" id="KW-1185">Reference proteome</keyword>
<organism evidence="1 2">
    <name type="scientific">Parvibaculum lavamentivorans (strain DS-1 / DSM 13023 / NCIMB 13966)</name>
    <dbReference type="NCBI Taxonomy" id="402881"/>
    <lineage>
        <taxon>Bacteria</taxon>
        <taxon>Pseudomonadati</taxon>
        <taxon>Pseudomonadota</taxon>
        <taxon>Alphaproteobacteria</taxon>
        <taxon>Hyphomicrobiales</taxon>
        <taxon>Parvibaculaceae</taxon>
        <taxon>Parvibaculum</taxon>
    </lineage>
</organism>
<dbReference type="KEGG" id="pla:Plav_0206"/>
<reference evidence="1 2" key="1">
    <citation type="journal article" date="2011" name="Stand. Genomic Sci.">
        <title>Complete genome sequence of Parvibaculum lavamentivorans type strain (DS-1(T)).</title>
        <authorList>
            <person name="Schleheck D."/>
            <person name="Weiss M."/>
            <person name="Pitluck S."/>
            <person name="Bruce D."/>
            <person name="Land M.L."/>
            <person name="Han S."/>
            <person name="Saunders E."/>
            <person name="Tapia R."/>
            <person name="Detter C."/>
            <person name="Brettin T."/>
            <person name="Han J."/>
            <person name="Woyke T."/>
            <person name="Goodwin L."/>
            <person name="Pennacchio L."/>
            <person name="Nolan M."/>
            <person name="Cook A.M."/>
            <person name="Kjelleberg S."/>
            <person name="Thomas T."/>
        </authorList>
    </citation>
    <scope>NUCLEOTIDE SEQUENCE [LARGE SCALE GENOMIC DNA]</scope>
    <source>
        <strain evidence="2">DS-1 / DSM 13023 / NCIMB 13966</strain>
    </source>
</reference>
<gene>
    <name evidence="1" type="ordered locus">Plav_0206</name>
</gene>
<accession>A7HPJ6</accession>
<proteinExistence type="predicted"/>
<dbReference type="HOGENOM" id="CLU_2059117_0_0_5"/>
<name>A7HPJ6_PARL1</name>
<dbReference type="STRING" id="402881.Plav_0206"/>
<evidence type="ECO:0000313" key="2">
    <source>
        <dbReference type="Proteomes" id="UP000006377"/>
    </source>
</evidence>
<evidence type="ECO:0000313" key="1">
    <source>
        <dbReference type="EMBL" id="ABS61829.1"/>
    </source>
</evidence>
<sequence>MSKPVIALWFGAGGEAHAEAGLKAIRESHPGVRLLLLTRREAAGAHHALADEIWDDGAVRGASAFLARARRLSWASPGHIYDLEGSRMTVFLRLCVWPRPQWHHMTPNPRLAAETGLLS</sequence>
<dbReference type="EMBL" id="CP000774">
    <property type="protein sequence ID" value="ABS61829.1"/>
    <property type="molecule type" value="Genomic_DNA"/>
</dbReference>
<dbReference type="Proteomes" id="UP000006377">
    <property type="component" value="Chromosome"/>
</dbReference>
<dbReference type="RefSeq" id="WP_011995120.1">
    <property type="nucleotide sequence ID" value="NC_009719.1"/>
</dbReference>